<feature type="transmembrane region" description="Helical" evidence="9">
    <location>
        <begin position="130"/>
        <end position="148"/>
    </location>
</feature>
<protein>
    <submittedName>
        <fullName evidence="10">Signal peptide peptidase</fullName>
    </submittedName>
</protein>
<sequence length="352" mass="38660">MPSPSETIQLSIALAYLMASAVTIVYMGSQRLLRETIKMKKRSGNQSEVMKTGDAMMMPLMGSVVLFSVYVVLRFVPREYFNSIVSFYLSIFGVFSLGSFVKTYTRPNVLTGCFCCVAGGLYYITGNWLVNNILATGIAVSAISSIHLGSFKSSFVLLLGLFFYDIFWVFGSDVMLMVVSGVDGPIKLVFPRDIFGGCKSMSLLGLGDLIIPGFFIGQTLVFSSQYVKKGSLYFNVALTAYGLSLVNTMAVMVIFDHGQPALLFIVPWLLVSFSITAVIQGDYKAAWEYTSDAVTEPDNSSTDKVKSEEGDQRGTGDEMGLGDFLVKQMKGLFVWDGEEEEEEVCEGTKKND</sequence>
<gene>
    <name evidence="10" type="ORF">DPX39_030048900</name>
</gene>
<name>A0A3L6LD95_9TRYP</name>
<feature type="compositionally biased region" description="Basic and acidic residues" evidence="8">
    <location>
        <begin position="301"/>
        <end position="316"/>
    </location>
</feature>
<reference evidence="10" key="1">
    <citation type="submission" date="2018-09" db="EMBL/GenBank/DDBJ databases">
        <title>whole genome sequence of T. equiperdum IVM-t1 strain.</title>
        <authorList>
            <person name="Suganuma K."/>
        </authorList>
    </citation>
    <scope>NUCLEOTIDE SEQUENCE [LARGE SCALE GENOMIC DNA]</scope>
    <source>
        <strain evidence="10">IVM-t1</strain>
    </source>
</reference>
<dbReference type="InterPro" id="IPR007369">
    <property type="entry name" value="Peptidase_A22B_SPP"/>
</dbReference>
<feature type="transmembrane region" description="Helical" evidence="9">
    <location>
        <begin position="54"/>
        <end position="75"/>
    </location>
</feature>
<keyword evidence="4" id="KW-0378">Hydrolase</keyword>
<evidence type="ECO:0000256" key="8">
    <source>
        <dbReference type="SAM" id="MobiDB-lite"/>
    </source>
</evidence>
<dbReference type="GO" id="GO:0033619">
    <property type="term" value="P:membrane protein proteolysis"/>
    <property type="evidence" value="ECO:0007669"/>
    <property type="project" value="TreeGrafter"/>
</dbReference>
<proteinExistence type="inferred from homology"/>
<evidence type="ECO:0000313" key="10">
    <source>
        <dbReference type="EMBL" id="RHW73561.1"/>
    </source>
</evidence>
<dbReference type="AlphaFoldDB" id="A0A3L6LD95"/>
<feature type="transmembrane region" description="Helical" evidence="9">
    <location>
        <begin position="261"/>
        <end position="279"/>
    </location>
</feature>
<dbReference type="EMBL" id="QSBY01000003">
    <property type="protein sequence ID" value="RHW73561.1"/>
    <property type="molecule type" value="Genomic_DNA"/>
</dbReference>
<dbReference type="InterPro" id="IPR006639">
    <property type="entry name" value="Preselin/SPP"/>
</dbReference>
<organism evidence="10">
    <name type="scientific">Trypanosoma brucei equiperdum</name>
    <dbReference type="NCBI Taxonomy" id="630700"/>
    <lineage>
        <taxon>Eukaryota</taxon>
        <taxon>Discoba</taxon>
        <taxon>Euglenozoa</taxon>
        <taxon>Kinetoplastea</taxon>
        <taxon>Metakinetoplastina</taxon>
        <taxon>Trypanosomatida</taxon>
        <taxon>Trypanosomatidae</taxon>
        <taxon>Trypanosoma</taxon>
    </lineage>
</organism>
<feature type="transmembrane region" description="Helical" evidence="9">
    <location>
        <begin position="200"/>
        <end position="220"/>
    </location>
</feature>
<comment type="similarity">
    <text evidence="2">Belongs to the peptidase A22B family.</text>
</comment>
<feature type="transmembrane region" description="Helical" evidence="9">
    <location>
        <begin position="81"/>
        <end position="101"/>
    </location>
</feature>
<dbReference type="PANTHER" id="PTHR12174">
    <property type="entry name" value="SIGNAL PEPTIDE PEPTIDASE"/>
    <property type="match status" value="1"/>
</dbReference>
<evidence type="ECO:0000256" key="5">
    <source>
        <dbReference type="ARBA" id="ARBA00022824"/>
    </source>
</evidence>
<evidence type="ECO:0000256" key="7">
    <source>
        <dbReference type="ARBA" id="ARBA00023136"/>
    </source>
</evidence>
<keyword evidence="3 9" id="KW-0812">Transmembrane</keyword>
<evidence type="ECO:0000256" key="6">
    <source>
        <dbReference type="ARBA" id="ARBA00022989"/>
    </source>
</evidence>
<keyword evidence="7 9" id="KW-0472">Membrane</keyword>
<feature type="transmembrane region" description="Helical" evidence="9">
    <location>
        <begin position="232"/>
        <end position="255"/>
    </location>
</feature>
<keyword evidence="6 9" id="KW-1133">Transmembrane helix</keyword>
<comment type="subcellular location">
    <subcellularLocation>
        <location evidence="1">Endoplasmic reticulum membrane</location>
        <topology evidence="1">Multi-pass membrane protein</topology>
    </subcellularLocation>
</comment>
<keyword evidence="5" id="KW-0256">Endoplasmic reticulum</keyword>
<dbReference type="GO" id="GO:0006465">
    <property type="term" value="P:signal peptide processing"/>
    <property type="evidence" value="ECO:0007669"/>
    <property type="project" value="TreeGrafter"/>
</dbReference>
<accession>A0A3L6LD95</accession>
<evidence type="ECO:0000256" key="3">
    <source>
        <dbReference type="ARBA" id="ARBA00022692"/>
    </source>
</evidence>
<feature type="region of interest" description="Disordered" evidence="8">
    <location>
        <begin position="294"/>
        <end position="320"/>
    </location>
</feature>
<feature type="transmembrane region" description="Helical" evidence="9">
    <location>
        <begin position="12"/>
        <end position="33"/>
    </location>
</feature>
<evidence type="ECO:0000256" key="9">
    <source>
        <dbReference type="SAM" id="Phobius"/>
    </source>
</evidence>
<dbReference type="Pfam" id="PF04258">
    <property type="entry name" value="Peptidase_A22B"/>
    <property type="match status" value="1"/>
</dbReference>
<dbReference type="GO" id="GO:0098553">
    <property type="term" value="C:lumenal side of endoplasmic reticulum membrane"/>
    <property type="evidence" value="ECO:0007669"/>
    <property type="project" value="TreeGrafter"/>
</dbReference>
<evidence type="ECO:0000256" key="4">
    <source>
        <dbReference type="ARBA" id="ARBA00022801"/>
    </source>
</evidence>
<dbReference type="GO" id="GO:0042500">
    <property type="term" value="F:aspartic endopeptidase activity, intramembrane cleaving"/>
    <property type="evidence" value="ECO:0007669"/>
    <property type="project" value="InterPro"/>
</dbReference>
<evidence type="ECO:0000256" key="1">
    <source>
        <dbReference type="ARBA" id="ARBA00004477"/>
    </source>
</evidence>
<dbReference type="GO" id="GO:0098554">
    <property type="term" value="C:cytoplasmic side of endoplasmic reticulum membrane"/>
    <property type="evidence" value="ECO:0007669"/>
    <property type="project" value="TreeGrafter"/>
</dbReference>
<comment type="caution">
    <text evidence="10">The sequence shown here is derived from an EMBL/GenBank/DDBJ whole genome shotgun (WGS) entry which is preliminary data.</text>
</comment>
<dbReference type="Proteomes" id="UP000266743">
    <property type="component" value="Chromosome 3"/>
</dbReference>
<dbReference type="SMART" id="SM00730">
    <property type="entry name" value="PSN"/>
    <property type="match status" value="1"/>
</dbReference>
<dbReference type="PANTHER" id="PTHR12174:SF23">
    <property type="entry name" value="MINOR HISTOCOMPATIBILITY ANTIGEN H13"/>
    <property type="match status" value="1"/>
</dbReference>
<feature type="transmembrane region" description="Helical" evidence="9">
    <location>
        <begin position="155"/>
        <end position="180"/>
    </location>
</feature>
<evidence type="ECO:0000256" key="2">
    <source>
        <dbReference type="ARBA" id="ARBA00006859"/>
    </source>
</evidence>